<dbReference type="Pfam" id="PF00078">
    <property type="entry name" value="RVT_1"/>
    <property type="match status" value="1"/>
</dbReference>
<organism evidence="3 4">
    <name type="scientific">Mucuna pruriens</name>
    <name type="common">Velvet bean</name>
    <name type="synonym">Dolichos pruriens</name>
    <dbReference type="NCBI Taxonomy" id="157652"/>
    <lineage>
        <taxon>Eukaryota</taxon>
        <taxon>Viridiplantae</taxon>
        <taxon>Streptophyta</taxon>
        <taxon>Embryophyta</taxon>
        <taxon>Tracheophyta</taxon>
        <taxon>Spermatophyta</taxon>
        <taxon>Magnoliopsida</taxon>
        <taxon>eudicotyledons</taxon>
        <taxon>Gunneridae</taxon>
        <taxon>Pentapetalae</taxon>
        <taxon>rosids</taxon>
        <taxon>fabids</taxon>
        <taxon>Fabales</taxon>
        <taxon>Fabaceae</taxon>
        <taxon>Papilionoideae</taxon>
        <taxon>50 kb inversion clade</taxon>
        <taxon>NPAAA clade</taxon>
        <taxon>indigoferoid/millettioid clade</taxon>
        <taxon>Phaseoleae</taxon>
        <taxon>Mucuna</taxon>
    </lineage>
</organism>
<evidence type="ECO:0000259" key="2">
    <source>
        <dbReference type="Pfam" id="PF00078"/>
    </source>
</evidence>
<keyword evidence="4" id="KW-1185">Reference proteome</keyword>
<reference evidence="3" key="1">
    <citation type="submission" date="2018-05" db="EMBL/GenBank/DDBJ databases">
        <title>Draft genome of Mucuna pruriens seed.</title>
        <authorList>
            <person name="Nnadi N.E."/>
            <person name="Vos R."/>
            <person name="Hasami M.H."/>
            <person name="Devisetty U.K."/>
            <person name="Aguiy J.C."/>
        </authorList>
    </citation>
    <scope>NUCLEOTIDE SEQUENCE [LARGE SCALE GENOMIC DNA]</scope>
    <source>
        <strain evidence="3">JCA_2017</strain>
    </source>
</reference>
<name>A0A371H933_MUCPR</name>
<dbReference type="InterPro" id="IPR043128">
    <property type="entry name" value="Rev_trsase/Diguanyl_cyclase"/>
</dbReference>
<dbReference type="SUPFAM" id="SSF56672">
    <property type="entry name" value="DNA/RNA polymerases"/>
    <property type="match status" value="1"/>
</dbReference>
<feature type="compositionally biased region" description="Basic and acidic residues" evidence="1">
    <location>
        <begin position="46"/>
        <end position="62"/>
    </location>
</feature>
<gene>
    <name evidence="3" type="ORF">CR513_17651</name>
</gene>
<feature type="domain" description="Reverse transcriptase" evidence="2">
    <location>
        <begin position="204"/>
        <end position="302"/>
    </location>
</feature>
<dbReference type="PANTHER" id="PTHR24559:SF450">
    <property type="entry name" value="RNA-DIRECTED DNA POLYMERASE HOMOLOG"/>
    <property type="match status" value="1"/>
</dbReference>
<feature type="region of interest" description="Disordered" evidence="1">
    <location>
        <begin position="46"/>
        <end position="75"/>
    </location>
</feature>
<protein>
    <recommendedName>
        <fullName evidence="2">Reverse transcriptase domain-containing protein</fullName>
    </recommendedName>
</protein>
<dbReference type="Gene3D" id="3.30.70.270">
    <property type="match status" value="1"/>
</dbReference>
<dbReference type="InterPro" id="IPR053134">
    <property type="entry name" value="RNA-dir_DNA_polymerase"/>
</dbReference>
<dbReference type="STRING" id="157652.A0A371H933"/>
<accession>A0A371H933</accession>
<dbReference type="OrthoDB" id="1002013at2759"/>
<dbReference type="CDD" id="cd01647">
    <property type="entry name" value="RT_LTR"/>
    <property type="match status" value="1"/>
</dbReference>
<dbReference type="Proteomes" id="UP000257109">
    <property type="component" value="Unassembled WGS sequence"/>
</dbReference>
<comment type="caution">
    <text evidence="3">The sequence shown here is derived from an EMBL/GenBank/DDBJ whole genome shotgun (WGS) entry which is preliminary data.</text>
</comment>
<proteinExistence type="predicted"/>
<sequence>MFWESYVLSLQREAAMSTLLVFIQAQRAKGYPQTSITKEGEQRLVENEDENGKRKIKDQKEKREKRKKMMIKKEQRRRMKCPKGLSVQRIASIQRTVSVQRKSEKKMLGSFLEIFLKDIPQGLPSIRGIEYQIDFTRGATLDPAVGGEAQGERLGLEEQEPLCCAHDPGTKEGQVLENVYGLSSNKRDHRTPFPVWMNCMVLVLFSKIDLHSRYHQIRMREGDEWKTDFKTKLGLYGWLVMLFGLTNAPSMFLRLMNHILRSLIGRCMVVYFDNILVYSTCMDNHVMHLQQVLQLLKDESFHLT</sequence>
<dbReference type="PANTHER" id="PTHR24559">
    <property type="entry name" value="TRANSPOSON TY3-I GAG-POL POLYPROTEIN"/>
    <property type="match status" value="1"/>
</dbReference>
<dbReference type="AlphaFoldDB" id="A0A371H933"/>
<evidence type="ECO:0000256" key="1">
    <source>
        <dbReference type="SAM" id="MobiDB-lite"/>
    </source>
</evidence>
<dbReference type="Gene3D" id="3.10.10.10">
    <property type="entry name" value="HIV Type 1 Reverse Transcriptase, subunit A, domain 1"/>
    <property type="match status" value="1"/>
</dbReference>
<evidence type="ECO:0000313" key="4">
    <source>
        <dbReference type="Proteomes" id="UP000257109"/>
    </source>
</evidence>
<feature type="compositionally biased region" description="Basic residues" evidence="1">
    <location>
        <begin position="63"/>
        <end position="75"/>
    </location>
</feature>
<dbReference type="EMBL" id="QJKJ01003259">
    <property type="protein sequence ID" value="RDX99308.1"/>
    <property type="molecule type" value="Genomic_DNA"/>
</dbReference>
<evidence type="ECO:0000313" key="3">
    <source>
        <dbReference type="EMBL" id="RDX99308.1"/>
    </source>
</evidence>
<dbReference type="InterPro" id="IPR000477">
    <property type="entry name" value="RT_dom"/>
</dbReference>
<dbReference type="InterPro" id="IPR043502">
    <property type="entry name" value="DNA/RNA_pol_sf"/>
</dbReference>
<feature type="non-terminal residue" evidence="3">
    <location>
        <position position="1"/>
    </location>
</feature>